<feature type="region of interest" description="Disordered" evidence="1">
    <location>
        <begin position="102"/>
        <end position="122"/>
    </location>
</feature>
<reference evidence="2" key="1">
    <citation type="submission" date="2023-03" db="EMBL/GenBank/DDBJ databases">
        <title>Massive genome expansion in bonnet fungi (Mycena s.s.) driven by repeated elements and novel gene families across ecological guilds.</title>
        <authorList>
            <consortium name="Lawrence Berkeley National Laboratory"/>
            <person name="Harder C.B."/>
            <person name="Miyauchi S."/>
            <person name="Viragh M."/>
            <person name="Kuo A."/>
            <person name="Thoen E."/>
            <person name="Andreopoulos B."/>
            <person name="Lu D."/>
            <person name="Skrede I."/>
            <person name="Drula E."/>
            <person name="Henrissat B."/>
            <person name="Morin E."/>
            <person name="Kohler A."/>
            <person name="Barry K."/>
            <person name="LaButti K."/>
            <person name="Morin E."/>
            <person name="Salamov A."/>
            <person name="Lipzen A."/>
            <person name="Mereny Z."/>
            <person name="Hegedus B."/>
            <person name="Baldrian P."/>
            <person name="Stursova M."/>
            <person name="Weitz H."/>
            <person name="Taylor A."/>
            <person name="Grigoriev I.V."/>
            <person name="Nagy L.G."/>
            <person name="Martin F."/>
            <person name="Kauserud H."/>
        </authorList>
    </citation>
    <scope>NUCLEOTIDE SEQUENCE</scope>
    <source>
        <strain evidence="2">CBHHK002</strain>
    </source>
</reference>
<dbReference type="AlphaFoldDB" id="A0AAD6ZI93"/>
<dbReference type="Proteomes" id="UP001218218">
    <property type="component" value="Unassembled WGS sequence"/>
</dbReference>
<keyword evidence="3" id="KW-1185">Reference proteome</keyword>
<gene>
    <name evidence="2" type="ORF">DFH08DRAFT_1085674</name>
</gene>
<dbReference type="Pfam" id="PF13668">
    <property type="entry name" value="Ferritin_2"/>
    <property type="match status" value="1"/>
</dbReference>
<name>A0AAD6ZI93_9AGAR</name>
<organism evidence="2 3">
    <name type="scientific">Mycena albidolilacea</name>
    <dbReference type="NCBI Taxonomy" id="1033008"/>
    <lineage>
        <taxon>Eukaryota</taxon>
        <taxon>Fungi</taxon>
        <taxon>Dikarya</taxon>
        <taxon>Basidiomycota</taxon>
        <taxon>Agaricomycotina</taxon>
        <taxon>Agaricomycetes</taxon>
        <taxon>Agaricomycetidae</taxon>
        <taxon>Agaricales</taxon>
        <taxon>Marasmiineae</taxon>
        <taxon>Mycenaceae</taxon>
        <taxon>Mycena</taxon>
    </lineage>
</organism>
<dbReference type="EMBL" id="JARIHO010000048">
    <property type="protein sequence ID" value="KAJ7323010.1"/>
    <property type="molecule type" value="Genomic_DNA"/>
</dbReference>
<accession>A0AAD6ZI93</accession>
<proteinExistence type="predicted"/>
<evidence type="ECO:0000313" key="3">
    <source>
        <dbReference type="Proteomes" id="UP001218218"/>
    </source>
</evidence>
<evidence type="ECO:0000313" key="2">
    <source>
        <dbReference type="EMBL" id="KAJ7323010.1"/>
    </source>
</evidence>
<sequence length="194" mass="21085">MRRAHLQAALMERWVTVERADVTPPFSTSHSLLSTFYSEDLKEFSQADFEYDRFSPVAEHEAAHTLYPVALSQVIEGVGTSAYTGAAKYITSKPYLMIAASPRPSSRAAPPKTPPSLSRRSPTLTVTTAPYFSGISILSEYMPAASHPVVVPEDLHGQVYAVLITSDSEVDGTNTIAWPAILVSELDLGGKLIM</sequence>
<comment type="caution">
    <text evidence="2">The sequence shown here is derived from an EMBL/GenBank/DDBJ whole genome shotgun (WGS) entry which is preliminary data.</text>
</comment>
<evidence type="ECO:0000256" key="1">
    <source>
        <dbReference type="SAM" id="MobiDB-lite"/>
    </source>
</evidence>
<protein>
    <submittedName>
        <fullName evidence="2">Uncharacterized protein</fullName>
    </submittedName>
</protein>